<feature type="transmembrane region" description="Helical" evidence="2">
    <location>
        <begin position="48"/>
        <end position="68"/>
    </location>
</feature>
<evidence type="ECO:0000256" key="1">
    <source>
        <dbReference type="SAM" id="MobiDB-lite"/>
    </source>
</evidence>
<evidence type="ECO:0000256" key="2">
    <source>
        <dbReference type="SAM" id="Phobius"/>
    </source>
</evidence>
<keyword evidence="2" id="KW-0472">Membrane</keyword>
<reference evidence="3 4" key="1">
    <citation type="submission" date="2020-08" db="EMBL/GenBank/DDBJ databases">
        <title>Sequencing the genomes of 1000 actinobacteria strains.</title>
        <authorList>
            <person name="Klenk H.-P."/>
        </authorList>
    </citation>
    <scope>NUCLEOTIDE SEQUENCE [LARGE SCALE GENOMIC DNA]</scope>
    <source>
        <strain evidence="3 4">DSM 43851</strain>
    </source>
</reference>
<proteinExistence type="predicted"/>
<gene>
    <name evidence="3" type="ORF">BJ998_003435</name>
</gene>
<organism evidence="3 4">
    <name type="scientific">Kutzneria kofuensis</name>
    <dbReference type="NCBI Taxonomy" id="103725"/>
    <lineage>
        <taxon>Bacteria</taxon>
        <taxon>Bacillati</taxon>
        <taxon>Actinomycetota</taxon>
        <taxon>Actinomycetes</taxon>
        <taxon>Pseudonocardiales</taxon>
        <taxon>Pseudonocardiaceae</taxon>
        <taxon>Kutzneria</taxon>
    </lineage>
</organism>
<dbReference type="RefSeq" id="WP_184862851.1">
    <property type="nucleotide sequence ID" value="NZ_BAAAWY010000003.1"/>
</dbReference>
<protein>
    <submittedName>
        <fullName evidence="3">Uncharacterized protein</fullName>
    </submittedName>
</protein>
<keyword evidence="2" id="KW-1133">Transmembrane helix</keyword>
<evidence type="ECO:0000313" key="4">
    <source>
        <dbReference type="Proteomes" id="UP000585638"/>
    </source>
</evidence>
<evidence type="ECO:0000313" key="3">
    <source>
        <dbReference type="EMBL" id="MBB5892239.1"/>
    </source>
</evidence>
<feature type="compositionally biased region" description="Pro residues" evidence="1">
    <location>
        <begin position="75"/>
        <end position="86"/>
    </location>
</feature>
<feature type="compositionally biased region" description="Basic and acidic residues" evidence="1">
    <location>
        <begin position="237"/>
        <end position="248"/>
    </location>
</feature>
<name>A0A7W9NH58_9PSEU</name>
<dbReference type="AlphaFoldDB" id="A0A7W9NH58"/>
<comment type="caution">
    <text evidence="3">The sequence shown here is derived from an EMBL/GenBank/DDBJ whole genome shotgun (WGS) entry which is preliminary data.</text>
</comment>
<dbReference type="Proteomes" id="UP000585638">
    <property type="component" value="Unassembled WGS sequence"/>
</dbReference>
<sequence>MRRLWTDDELDQALAELHADVRPTPNGLAAVRERVLNPVATRRFRRPWLPIVAAAAAAALVTGVLVLLPHTAQPAAPPRPPSPAPAGHPIGLPDLLDQIRYSDPTVAPGQYRYVSYREWANNAHGDPTSALTDQTTTTWQPAKWTDEWLRRSSVSGQVRAKYTDGVIELTEPEKTFTMAFGDGRAGCADFDAASPNSNSKPCVNQQGSWLLPTPDGWRACRGTRPSWRPSWRPTRRPRSDRCTWRSTR</sequence>
<keyword evidence="4" id="KW-1185">Reference proteome</keyword>
<feature type="region of interest" description="Disordered" evidence="1">
    <location>
        <begin position="224"/>
        <end position="248"/>
    </location>
</feature>
<keyword evidence="2" id="KW-0812">Transmembrane</keyword>
<dbReference type="EMBL" id="JACHIR010000001">
    <property type="protein sequence ID" value="MBB5892239.1"/>
    <property type="molecule type" value="Genomic_DNA"/>
</dbReference>
<feature type="region of interest" description="Disordered" evidence="1">
    <location>
        <begin position="73"/>
        <end position="93"/>
    </location>
</feature>
<accession>A0A7W9NH58</accession>